<name>A0A934VQU2_9BACT</name>
<accession>A0A934VQU2</accession>
<dbReference type="SUPFAM" id="SSF56925">
    <property type="entry name" value="OMPA-like"/>
    <property type="match status" value="1"/>
</dbReference>
<proteinExistence type="predicted"/>
<gene>
    <name evidence="2" type="ORF">JIN87_08270</name>
</gene>
<organism evidence="2 3">
    <name type="scientific">Pelagicoccus mobilis</name>
    <dbReference type="NCBI Taxonomy" id="415221"/>
    <lineage>
        <taxon>Bacteria</taxon>
        <taxon>Pseudomonadati</taxon>
        <taxon>Verrucomicrobiota</taxon>
        <taxon>Opitutia</taxon>
        <taxon>Puniceicoccales</taxon>
        <taxon>Pelagicoccaceae</taxon>
        <taxon>Pelagicoccus</taxon>
    </lineage>
</organism>
<dbReference type="EMBL" id="JAENIL010000012">
    <property type="protein sequence ID" value="MBK1876859.1"/>
    <property type="molecule type" value="Genomic_DNA"/>
</dbReference>
<sequence length="212" mass="23147">MKNRLSLGALALVTLASIASLADAAPAGTWEIKYRMAYLDTANESDAFSALGIDFAEDAVSVESKWIPEIDVAYNFTENLIGELVLTIPQKHDVSLEGVGKLGTLEHLPPTLSLIYEFQNESGFVPYVSGGVNFTWITNTRLKVADVDLDLEDYSIGLALGGGFRYMVNEKWLLDGSVKWIDLESDVTAGGARLTTAKLDPLLWSFGASYRF</sequence>
<dbReference type="Gene3D" id="2.40.160.20">
    <property type="match status" value="1"/>
</dbReference>
<reference evidence="2" key="1">
    <citation type="submission" date="2021-01" db="EMBL/GenBank/DDBJ databases">
        <title>Modified the classification status of verrucomicrobia.</title>
        <authorList>
            <person name="Feng X."/>
        </authorList>
    </citation>
    <scope>NUCLEOTIDE SEQUENCE</scope>
    <source>
        <strain evidence="2">KCTC 13126</strain>
    </source>
</reference>
<protein>
    <submittedName>
        <fullName evidence="2">OmpW family protein</fullName>
    </submittedName>
</protein>
<dbReference type="RefSeq" id="WP_200355072.1">
    <property type="nucleotide sequence ID" value="NZ_JAENIL010000012.1"/>
</dbReference>
<dbReference type="GO" id="GO:0019867">
    <property type="term" value="C:outer membrane"/>
    <property type="evidence" value="ECO:0007669"/>
    <property type="project" value="InterPro"/>
</dbReference>
<dbReference type="GO" id="GO:0055085">
    <property type="term" value="P:transmembrane transport"/>
    <property type="evidence" value="ECO:0007669"/>
    <property type="project" value="TreeGrafter"/>
</dbReference>
<dbReference type="Proteomes" id="UP000617628">
    <property type="component" value="Unassembled WGS sequence"/>
</dbReference>
<dbReference type="InterPro" id="IPR005618">
    <property type="entry name" value="OMPW"/>
</dbReference>
<keyword evidence="1" id="KW-0732">Signal</keyword>
<feature type="chain" id="PRO_5037627192" evidence="1">
    <location>
        <begin position="25"/>
        <end position="212"/>
    </location>
</feature>
<dbReference type="PANTHER" id="PTHR36920:SF1">
    <property type="entry name" value="OUTER MEMBRANE PROTEIN W"/>
    <property type="match status" value="1"/>
</dbReference>
<evidence type="ECO:0000256" key="1">
    <source>
        <dbReference type="SAM" id="SignalP"/>
    </source>
</evidence>
<comment type="caution">
    <text evidence="2">The sequence shown here is derived from an EMBL/GenBank/DDBJ whole genome shotgun (WGS) entry which is preliminary data.</text>
</comment>
<dbReference type="PANTHER" id="PTHR36920">
    <property type="match status" value="1"/>
</dbReference>
<dbReference type="AlphaFoldDB" id="A0A934VQU2"/>
<dbReference type="Pfam" id="PF03922">
    <property type="entry name" value="OmpW"/>
    <property type="match status" value="1"/>
</dbReference>
<dbReference type="InterPro" id="IPR011250">
    <property type="entry name" value="OMP/PagP_B-barrel"/>
</dbReference>
<feature type="signal peptide" evidence="1">
    <location>
        <begin position="1"/>
        <end position="24"/>
    </location>
</feature>
<evidence type="ECO:0000313" key="2">
    <source>
        <dbReference type="EMBL" id="MBK1876859.1"/>
    </source>
</evidence>
<keyword evidence="3" id="KW-1185">Reference proteome</keyword>
<evidence type="ECO:0000313" key="3">
    <source>
        <dbReference type="Proteomes" id="UP000617628"/>
    </source>
</evidence>